<dbReference type="Gene3D" id="3.30.2010.20">
    <property type="match status" value="1"/>
</dbReference>
<dbReference type="RefSeq" id="WP_119928628.1">
    <property type="nucleotide sequence ID" value="NZ_QZEY01000009.1"/>
</dbReference>
<evidence type="ECO:0000256" key="1">
    <source>
        <dbReference type="SAM" id="MobiDB-lite"/>
    </source>
</evidence>
<dbReference type="EMBL" id="QZEY01000009">
    <property type="protein sequence ID" value="RJL30480.1"/>
    <property type="molecule type" value="Genomic_DNA"/>
</dbReference>
<dbReference type="CDD" id="cd12954">
    <property type="entry name" value="MMP_TTHA0227_like_1"/>
    <property type="match status" value="1"/>
</dbReference>
<dbReference type="Proteomes" id="UP000265768">
    <property type="component" value="Unassembled WGS sequence"/>
</dbReference>
<dbReference type="InterPro" id="IPR038555">
    <property type="entry name" value="Zincin_1_sf"/>
</dbReference>
<comment type="caution">
    <text evidence="2">The sequence shown here is derived from an EMBL/GenBank/DDBJ whole genome shotgun (WGS) entry which is preliminary data.</text>
</comment>
<accession>A0A3A4AZ21</accession>
<dbReference type="OrthoDB" id="4966605at2"/>
<protein>
    <submittedName>
        <fullName evidence="2">Metallopeptidase family protein</fullName>
    </submittedName>
</protein>
<gene>
    <name evidence="2" type="ORF">D5H75_23240</name>
</gene>
<dbReference type="Pfam" id="PF06262">
    <property type="entry name" value="Zincin_1"/>
    <property type="match status" value="1"/>
</dbReference>
<dbReference type="InterPro" id="IPR010428">
    <property type="entry name" value="Zincin_1"/>
</dbReference>
<reference evidence="2 3" key="1">
    <citation type="submission" date="2018-09" db="EMBL/GenBank/DDBJ databases">
        <title>YIM 75507 draft genome.</title>
        <authorList>
            <person name="Tang S."/>
            <person name="Feng Y."/>
        </authorList>
    </citation>
    <scope>NUCLEOTIDE SEQUENCE [LARGE SCALE GENOMIC DNA]</scope>
    <source>
        <strain evidence="2 3">YIM 75507</strain>
    </source>
</reference>
<name>A0A3A4AZ21_9ACTN</name>
<evidence type="ECO:0000313" key="3">
    <source>
        <dbReference type="Proteomes" id="UP000265768"/>
    </source>
</evidence>
<sequence length="153" mass="17342">MGHTLLFVSSSPNPRPRRRDRHGRGLRGPLTPPHVPIRRTRGQRFDDLVLDAVDRLKQNWGRELAAVEFAVEEVPPPSELVDGTSRETMPLGRLERARDREPNVVVVYRRPIEARAEDRDTLGLLVHDVVVEQVANLLGLGPENVDPGYDERH</sequence>
<keyword evidence="3" id="KW-1185">Reference proteome</keyword>
<evidence type="ECO:0000313" key="2">
    <source>
        <dbReference type="EMBL" id="RJL30480.1"/>
    </source>
</evidence>
<dbReference type="SUPFAM" id="SSF55486">
    <property type="entry name" value="Metalloproteases ('zincins'), catalytic domain"/>
    <property type="match status" value="1"/>
</dbReference>
<organism evidence="2 3">
    <name type="scientific">Bailinhaonella thermotolerans</name>
    <dbReference type="NCBI Taxonomy" id="1070861"/>
    <lineage>
        <taxon>Bacteria</taxon>
        <taxon>Bacillati</taxon>
        <taxon>Actinomycetota</taxon>
        <taxon>Actinomycetes</taxon>
        <taxon>Streptosporangiales</taxon>
        <taxon>Streptosporangiaceae</taxon>
        <taxon>Bailinhaonella</taxon>
    </lineage>
</organism>
<feature type="region of interest" description="Disordered" evidence="1">
    <location>
        <begin position="75"/>
        <end position="95"/>
    </location>
</feature>
<feature type="compositionally biased region" description="Basic residues" evidence="1">
    <location>
        <begin position="15"/>
        <end position="25"/>
    </location>
</feature>
<proteinExistence type="predicted"/>
<feature type="region of interest" description="Disordered" evidence="1">
    <location>
        <begin position="1"/>
        <end position="38"/>
    </location>
</feature>
<dbReference type="AlphaFoldDB" id="A0A3A4AZ21"/>